<evidence type="ECO:0000313" key="2">
    <source>
        <dbReference type="EMBL" id="GFO84048.1"/>
    </source>
</evidence>
<dbReference type="AlphaFoldDB" id="A0A916Q8N9"/>
<dbReference type="EMBL" id="BLYI01000006">
    <property type="protein sequence ID" value="GFO84048.1"/>
    <property type="molecule type" value="Genomic_DNA"/>
</dbReference>
<evidence type="ECO:0000259" key="1">
    <source>
        <dbReference type="SMART" id="SM01321"/>
    </source>
</evidence>
<organism evidence="2 3">
    <name type="scientific">Anaerostipes butyraticus</name>
    <dbReference type="NCBI Taxonomy" id="645466"/>
    <lineage>
        <taxon>Bacteria</taxon>
        <taxon>Bacillati</taxon>
        <taxon>Bacillota</taxon>
        <taxon>Clostridia</taxon>
        <taxon>Lachnospirales</taxon>
        <taxon>Lachnospiraceae</taxon>
        <taxon>Anaerostipes</taxon>
    </lineage>
</organism>
<accession>A0A916Q8N9</accession>
<dbReference type="RefSeq" id="WP_087418399.1">
    <property type="nucleotide sequence ID" value="NZ_BLYI01000006.1"/>
</dbReference>
<name>A0A916Q8N9_9FIRM</name>
<dbReference type="GO" id="GO:0004803">
    <property type="term" value="F:transposase activity"/>
    <property type="evidence" value="ECO:0007669"/>
    <property type="project" value="InterPro"/>
</dbReference>
<keyword evidence="3" id="KW-1185">Reference proteome</keyword>
<dbReference type="SUPFAM" id="SSF143422">
    <property type="entry name" value="Transposase IS200-like"/>
    <property type="match status" value="1"/>
</dbReference>
<dbReference type="Proteomes" id="UP000613208">
    <property type="component" value="Unassembled WGS sequence"/>
</dbReference>
<dbReference type="InterPro" id="IPR036515">
    <property type="entry name" value="Transposase_17_sf"/>
</dbReference>
<sequence length="142" mass="16596">MDNKSLSHVRWKCQYHIVFIPKYRKKVLYGKLKADVRDIISTLCRYKDVEIIDGAVCEDHIHLSVAIPPKYSISKFMGYLKGKSTLMIYDRHPELQSKWDKAFWARGYYVSTIGNITEDAIKKYIREQAEESRKEDSSSTAL</sequence>
<dbReference type="GO" id="GO:0006313">
    <property type="term" value="P:DNA transposition"/>
    <property type="evidence" value="ECO:0007669"/>
    <property type="project" value="InterPro"/>
</dbReference>
<comment type="caution">
    <text evidence="2">The sequence shown here is derived from an EMBL/GenBank/DDBJ whole genome shotgun (WGS) entry which is preliminary data.</text>
</comment>
<dbReference type="PANTHER" id="PTHR33360">
    <property type="entry name" value="TRANSPOSASE FOR INSERTION SEQUENCE ELEMENT IS200"/>
    <property type="match status" value="1"/>
</dbReference>
<dbReference type="SMART" id="SM01321">
    <property type="entry name" value="Y1_Tnp"/>
    <property type="match status" value="1"/>
</dbReference>
<dbReference type="NCBIfam" id="NF033573">
    <property type="entry name" value="transpos_IS200"/>
    <property type="match status" value="1"/>
</dbReference>
<dbReference type="Pfam" id="PF01797">
    <property type="entry name" value="Y1_Tnp"/>
    <property type="match status" value="1"/>
</dbReference>
<dbReference type="InterPro" id="IPR002686">
    <property type="entry name" value="Transposase_17"/>
</dbReference>
<gene>
    <name evidence="2" type="ORF">ANBU17_03950</name>
</gene>
<feature type="domain" description="Transposase IS200-like" evidence="1">
    <location>
        <begin position="10"/>
        <end position="128"/>
    </location>
</feature>
<dbReference type="GO" id="GO:0003677">
    <property type="term" value="F:DNA binding"/>
    <property type="evidence" value="ECO:0007669"/>
    <property type="project" value="InterPro"/>
</dbReference>
<evidence type="ECO:0000313" key="3">
    <source>
        <dbReference type="Proteomes" id="UP000613208"/>
    </source>
</evidence>
<dbReference type="PANTHER" id="PTHR33360:SF2">
    <property type="entry name" value="TRANSPOSASE FOR INSERTION SEQUENCE ELEMENT IS200"/>
    <property type="match status" value="1"/>
</dbReference>
<protein>
    <submittedName>
        <fullName evidence="2">IS200/IS605 family transposase</fullName>
    </submittedName>
</protein>
<dbReference type="Gene3D" id="3.30.70.1290">
    <property type="entry name" value="Transposase IS200-like"/>
    <property type="match status" value="1"/>
</dbReference>
<reference evidence="2" key="1">
    <citation type="submission" date="2020-06" db="EMBL/GenBank/DDBJ databases">
        <title>Characterization of fructooligosaccharide metabolism and fructooligosaccharide-degrading enzymes in human commensal butyrate producers.</title>
        <authorList>
            <person name="Tanno H."/>
            <person name="Fujii T."/>
            <person name="Hirano K."/>
            <person name="Maeno S."/>
            <person name="Tonozuka T."/>
            <person name="Sakamoto M."/>
            <person name="Ohkuma M."/>
            <person name="Tochio T."/>
            <person name="Endo A."/>
        </authorList>
    </citation>
    <scope>NUCLEOTIDE SEQUENCE</scope>
    <source>
        <strain evidence="2">JCM 17466</strain>
    </source>
</reference>
<proteinExistence type="predicted"/>